<dbReference type="KEGG" id="tog:HNI00_07275"/>
<proteinExistence type="predicted"/>
<evidence type="ECO:0000313" key="1">
    <source>
        <dbReference type="EMBL" id="WOB42977.1"/>
    </source>
</evidence>
<name>A0AA96Y1Z8_9CYAN</name>
<dbReference type="EMBL" id="CP053540">
    <property type="protein sequence ID" value="WOB42977.1"/>
    <property type="molecule type" value="Genomic_DNA"/>
</dbReference>
<dbReference type="RefSeq" id="WP_316792013.1">
    <property type="nucleotide sequence ID" value="NZ_CP053540.1"/>
</dbReference>
<dbReference type="AlphaFoldDB" id="A0AA96Y1Z8"/>
<organism evidence="1">
    <name type="scientific">Thermoleptolyngbya oregonensis NK1-22</name>
    <dbReference type="NCBI Taxonomy" id="2547457"/>
    <lineage>
        <taxon>Bacteria</taxon>
        <taxon>Bacillati</taxon>
        <taxon>Cyanobacteriota</taxon>
        <taxon>Cyanophyceae</taxon>
        <taxon>Oculatellales</taxon>
        <taxon>Oculatellaceae</taxon>
        <taxon>Thermoleptolyngbya</taxon>
    </lineage>
</organism>
<reference evidence="1" key="1">
    <citation type="submission" date="2020-05" db="EMBL/GenBank/DDBJ databases">
        <authorList>
            <person name="Zhu T."/>
            <person name="Keshari N."/>
            <person name="Lu X."/>
        </authorList>
    </citation>
    <scope>NUCLEOTIDE SEQUENCE</scope>
    <source>
        <strain evidence="1">NK1-22</strain>
    </source>
</reference>
<accession>A0AA96Y1Z8</accession>
<protein>
    <submittedName>
        <fullName evidence="1">Uncharacterized protein</fullName>
    </submittedName>
</protein>
<gene>
    <name evidence="1" type="ORF">HNI00_07275</name>
</gene>
<sequence>MSDRFGNLSPEGLDAINPWEQLQDVLMWVHNRRVVREFRDVAPENETWIANLSTPRSRLRLACTIRDTDTAIMCQLRMWLFYVICGQASDFHPPLYTMPTDRYQQSVQFAPQVTLYFREDIEDVEPGYSPIDAEISFRIKNENYNTFTPANAQTLANKIRTEFATGRGYVWRKGRVKLTYRRKEQGYQFSVNAFNEAEGVQVINKVLDLQNDTLDREFLTVSEFSQNPPIVPGQEFIYGQTRRRPRRRPVGNVRFRYAEVHIWGVQNAITLVDMTGRRRNALIIA</sequence>